<proteinExistence type="predicted"/>
<keyword evidence="1" id="KW-0812">Transmembrane</keyword>
<protein>
    <submittedName>
        <fullName evidence="3">DUF1084 domain-containing protein</fullName>
    </submittedName>
</protein>
<keyword evidence="1" id="KW-0472">Membrane</keyword>
<name>A0A0N5ARR2_9BILA</name>
<organism evidence="2 3">
    <name type="scientific">Syphacia muris</name>
    <dbReference type="NCBI Taxonomy" id="451379"/>
    <lineage>
        <taxon>Eukaryota</taxon>
        <taxon>Metazoa</taxon>
        <taxon>Ecdysozoa</taxon>
        <taxon>Nematoda</taxon>
        <taxon>Chromadorea</taxon>
        <taxon>Rhabditida</taxon>
        <taxon>Spirurina</taxon>
        <taxon>Oxyuridomorpha</taxon>
        <taxon>Oxyuroidea</taxon>
        <taxon>Oxyuridae</taxon>
        <taxon>Syphacia</taxon>
    </lineage>
</organism>
<evidence type="ECO:0000313" key="3">
    <source>
        <dbReference type="WBParaSite" id="SMUV_0000745501-mRNA-1"/>
    </source>
</evidence>
<dbReference type="AlphaFoldDB" id="A0A0N5ARR2"/>
<keyword evidence="1" id="KW-1133">Transmembrane helix</keyword>
<dbReference type="WBParaSite" id="SMUV_0000745501-mRNA-1">
    <property type="protein sequence ID" value="SMUV_0000745501-mRNA-1"/>
    <property type="gene ID" value="SMUV_0000745501"/>
</dbReference>
<dbReference type="Proteomes" id="UP000046393">
    <property type="component" value="Unplaced"/>
</dbReference>
<feature type="transmembrane region" description="Helical" evidence="1">
    <location>
        <begin position="145"/>
        <end position="168"/>
    </location>
</feature>
<sequence>MYPESIVDFSKRSDATVVSYWLFHCYLLNDNATITSKCEAEVAVRNVSEASELLPLVYLSAKRVRQIIKKLEGEEDLQAKFKLTLSSSTTSCLGTCYLLLAYTYSVFASEGMMKSNLSDYLIEMVSDDIYYDEANPKYRCVWNKFHVLAFCTIIVIFFGISVFAVCFVDYHSFLVFIGRTDVNTLAGKIGLIIFTKLVVISIAVFFVWQCRVVSSCRQFFHDKQEQKRYMHTAIPENLPAVIVKPPEITGVHKLTPEYLPFTLE</sequence>
<accession>A0A0N5ARR2</accession>
<evidence type="ECO:0000256" key="1">
    <source>
        <dbReference type="SAM" id="Phobius"/>
    </source>
</evidence>
<evidence type="ECO:0000313" key="2">
    <source>
        <dbReference type="Proteomes" id="UP000046393"/>
    </source>
</evidence>
<reference evidence="3" key="1">
    <citation type="submission" date="2017-02" db="UniProtKB">
        <authorList>
            <consortium name="WormBaseParasite"/>
        </authorList>
    </citation>
    <scope>IDENTIFICATION</scope>
</reference>
<keyword evidence="2" id="KW-1185">Reference proteome</keyword>
<feature type="transmembrane region" description="Helical" evidence="1">
    <location>
        <begin position="189"/>
        <end position="208"/>
    </location>
</feature>